<keyword evidence="3" id="KW-1185">Reference proteome</keyword>
<dbReference type="EMBL" id="JBFXLR010000002">
    <property type="protein sequence ID" value="KAL2860633.1"/>
    <property type="molecule type" value="Genomic_DNA"/>
</dbReference>
<dbReference type="RefSeq" id="XP_070905324.1">
    <property type="nucleotide sequence ID" value="XM_071049961.1"/>
</dbReference>
<name>A0ABR4L7Y4_9EURO</name>
<keyword evidence="1" id="KW-0732">Signal</keyword>
<evidence type="ECO:0000313" key="3">
    <source>
        <dbReference type="Proteomes" id="UP001610444"/>
    </source>
</evidence>
<reference evidence="2 3" key="1">
    <citation type="submission" date="2024-07" db="EMBL/GenBank/DDBJ databases">
        <title>Section-level genome sequencing and comparative genomics of Aspergillus sections Usti and Cavernicolus.</title>
        <authorList>
            <consortium name="Lawrence Berkeley National Laboratory"/>
            <person name="Nybo J.L."/>
            <person name="Vesth T.C."/>
            <person name="Theobald S."/>
            <person name="Frisvad J.C."/>
            <person name="Larsen T.O."/>
            <person name="Kjaerboelling I."/>
            <person name="Rothschild-Mancinelli K."/>
            <person name="Lyhne E.K."/>
            <person name="Kogle M.E."/>
            <person name="Barry K."/>
            <person name="Clum A."/>
            <person name="Na H."/>
            <person name="Ledsgaard L."/>
            <person name="Lin J."/>
            <person name="Lipzen A."/>
            <person name="Kuo A."/>
            <person name="Riley R."/>
            <person name="Mondo S."/>
            <person name="LaButti K."/>
            <person name="Haridas S."/>
            <person name="Pangalinan J."/>
            <person name="Salamov A.A."/>
            <person name="Simmons B.A."/>
            <person name="Magnuson J.K."/>
            <person name="Chen J."/>
            <person name="Drula E."/>
            <person name="Henrissat B."/>
            <person name="Wiebenga A."/>
            <person name="Lubbers R.J."/>
            <person name="Gomes A.C."/>
            <person name="Macurrencykelacurrency M.R."/>
            <person name="Stajich J."/>
            <person name="Grigoriev I.V."/>
            <person name="Mortensen U.H."/>
            <person name="De vries R.P."/>
            <person name="Baker S.E."/>
            <person name="Andersen M.R."/>
        </authorList>
    </citation>
    <scope>NUCLEOTIDE SEQUENCE [LARGE SCALE GENOMIC DNA]</scope>
    <source>
        <strain evidence="2 3">CBS 756.74</strain>
    </source>
</reference>
<comment type="caution">
    <text evidence="2">The sequence shown here is derived from an EMBL/GenBank/DDBJ whole genome shotgun (WGS) entry which is preliminary data.</text>
</comment>
<accession>A0ABR4L7Y4</accession>
<feature type="chain" id="PRO_5045084915" description="Secreted protein" evidence="1">
    <location>
        <begin position="25"/>
        <end position="135"/>
    </location>
</feature>
<sequence>MPELHYMFCCAVELLLPTLSFGVARRIATNLSRRSFSRSIVLEMRGCGFGGIAYSLHMNIIHPPLWHGFSLRPQETAICALNPHLDQPLFAASHYERIRKTCCAFSGQREHISQWSDAAFSPSCGFGCASRDASG</sequence>
<protein>
    <recommendedName>
        <fullName evidence="4">Secreted protein</fullName>
    </recommendedName>
</protein>
<feature type="signal peptide" evidence="1">
    <location>
        <begin position="1"/>
        <end position="24"/>
    </location>
</feature>
<dbReference type="Proteomes" id="UP001610444">
    <property type="component" value="Unassembled WGS sequence"/>
</dbReference>
<proteinExistence type="predicted"/>
<gene>
    <name evidence="2" type="ORF">BJX68DRAFT_89805</name>
</gene>
<dbReference type="GeneID" id="98165125"/>
<evidence type="ECO:0000313" key="2">
    <source>
        <dbReference type="EMBL" id="KAL2860633.1"/>
    </source>
</evidence>
<evidence type="ECO:0008006" key="4">
    <source>
        <dbReference type="Google" id="ProtNLM"/>
    </source>
</evidence>
<organism evidence="2 3">
    <name type="scientific">Aspergillus pseudodeflectus</name>
    <dbReference type="NCBI Taxonomy" id="176178"/>
    <lineage>
        <taxon>Eukaryota</taxon>
        <taxon>Fungi</taxon>
        <taxon>Dikarya</taxon>
        <taxon>Ascomycota</taxon>
        <taxon>Pezizomycotina</taxon>
        <taxon>Eurotiomycetes</taxon>
        <taxon>Eurotiomycetidae</taxon>
        <taxon>Eurotiales</taxon>
        <taxon>Aspergillaceae</taxon>
        <taxon>Aspergillus</taxon>
        <taxon>Aspergillus subgen. Nidulantes</taxon>
    </lineage>
</organism>
<evidence type="ECO:0000256" key="1">
    <source>
        <dbReference type="SAM" id="SignalP"/>
    </source>
</evidence>